<dbReference type="GO" id="GO:0016567">
    <property type="term" value="P:protein ubiquitination"/>
    <property type="evidence" value="ECO:0007669"/>
    <property type="project" value="InterPro"/>
</dbReference>
<evidence type="ECO:0000256" key="1">
    <source>
        <dbReference type="ARBA" id="ARBA00004906"/>
    </source>
</evidence>
<feature type="non-terminal residue" evidence="5">
    <location>
        <position position="1"/>
    </location>
</feature>
<dbReference type="Gene3D" id="2.60.210.10">
    <property type="entry name" value="Apoptosis, Tumor Necrosis Factor Receptor Associated Protein 2, Chain A"/>
    <property type="match status" value="1"/>
</dbReference>
<evidence type="ECO:0000313" key="6">
    <source>
        <dbReference type="Proteomes" id="UP000324897"/>
    </source>
</evidence>
<evidence type="ECO:0008006" key="7">
    <source>
        <dbReference type="Google" id="ProtNLM"/>
    </source>
</evidence>
<organism evidence="5 6">
    <name type="scientific">Eragrostis curvula</name>
    <name type="common">weeping love grass</name>
    <dbReference type="NCBI Taxonomy" id="38414"/>
    <lineage>
        <taxon>Eukaryota</taxon>
        <taxon>Viridiplantae</taxon>
        <taxon>Streptophyta</taxon>
        <taxon>Embryophyta</taxon>
        <taxon>Tracheophyta</taxon>
        <taxon>Spermatophyta</taxon>
        <taxon>Magnoliopsida</taxon>
        <taxon>Liliopsida</taxon>
        <taxon>Poales</taxon>
        <taxon>Poaceae</taxon>
        <taxon>PACMAD clade</taxon>
        <taxon>Chloridoideae</taxon>
        <taxon>Eragrostideae</taxon>
        <taxon>Eragrostidinae</taxon>
        <taxon>Eragrostis</taxon>
    </lineage>
</organism>
<dbReference type="Gramene" id="TVU24142">
    <property type="protein sequence ID" value="TVU24142"/>
    <property type="gene ID" value="EJB05_26543"/>
</dbReference>
<evidence type="ECO:0000259" key="3">
    <source>
        <dbReference type="PROSITE" id="PS50097"/>
    </source>
</evidence>
<dbReference type="SUPFAM" id="SSF54695">
    <property type="entry name" value="POZ domain"/>
    <property type="match status" value="1"/>
</dbReference>
<dbReference type="Gene3D" id="3.30.710.10">
    <property type="entry name" value="Potassium Channel Kv1.1, Chain A"/>
    <property type="match status" value="1"/>
</dbReference>
<evidence type="ECO:0000256" key="2">
    <source>
        <dbReference type="ARBA" id="ARBA00010846"/>
    </source>
</evidence>
<protein>
    <recommendedName>
        <fullName evidence="7">BTB domain-containing protein</fullName>
    </recommendedName>
</protein>
<dbReference type="PROSITE" id="PS50144">
    <property type="entry name" value="MATH"/>
    <property type="match status" value="1"/>
</dbReference>
<dbReference type="SMART" id="SM00061">
    <property type="entry name" value="MATH"/>
    <property type="match status" value="1"/>
</dbReference>
<keyword evidence="6" id="KW-1185">Reference proteome</keyword>
<proteinExistence type="inferred from homology"/>
<evidence type="ECO:0000313" key="5">
    <source>
        <dbReference type="EMBL" id="TVU24142.1"/>
    </source>
</evidence>
<dbReference type="PANTHER" id="PTHR26379">
    <property type="entry name" value="BTB/POZ AND MATH DOMAIN-CONTAINING PROTEIN 1"/>
    <property type="match status" value="1"/>
</dbReference>
<evidence type="ECO:0000259" key="4">
    <source>
        <dbReference type="PROSITE" id="PS50144"/>
    </source>
</evidence>
<dbReference type="InterPro" id="IPR056423">
    <property type="entry name" value="BACK_BPM_SPOP"/>
</dbReference>
<dbReference type="AlphaFoldDB" id="A0A5J9UKA0"/>
<dbReference type="InterPro" id="IPR002083">
    <property type="entry name" value="MATH/TRAF_dom"/>
</dbReference>
<comment type="caution">
    <text evidence="5">The sequence shown here is derived from an EMBL/GenBank/DDBJ whole genome shotgun (WGS) entry which is preliminary data.</text>
</comment>
<dbReference type="SUPFAM" id="SSF49599">
    <property type="entry name" value="TRAF domain-like"/>
    <property type="match status" value="1"/>
</dbReference>
<sequence length="355" mass="40114">MMASSSSVNRGTTAQSMSTIVADAVEGSHILKIEGYSRTKGLSNGKRIKSGTFEVGGHTWCIEYYPDGNEPENAGWISFFLCLQNSSSRKVQANIKFCLLDEVGDPVPEYRKIPNNICPFHIEDRWGYGRFIERDDLEESSYLMDDCFRVRFDIMVSKEFRTEETKKFVTVPPPDMHQHIGCLLASQVDADVMFQVGTETFTAHRLVLAARSKVLKAELFGPMKEKNMRYIRIDDMEARVFKAMLHFIYMDSLPNVDKDEALVMAQHLLVAADRYDLERLKLICEDKLCNYINTSTVANSLALAEQHGCRGLKAACFEFLKLPGNLNTIMSSDGFQHLTSSCPTFLEELVVKLAP</sequence>
<dbReference type="PANTHER" id="PTHR26379:SF457">
    <property type="entry name" value="BTB DOMAIN-CONTAINING PROTEIN"/>
    <property type="match status" value="1"/>
</dbReference>
<dbReference type="Pfam" id="PF00651">
    <property type="entry name" value="BTB"/>
    <property type="match status" value="1"/>
</dbReference>
<feature type="domain" description="MATH" evidence="4">
    <location>
        <begin position="26"/>
        <end position="154"/>
    </location>
</feature>
<dbReference type="InterPro" id="IPR011333">
    <property type="entry name" value="SKP1/BTB/POZ_sf"/>
</dbReference>
<dbReference type="CDD" id="cd18280">
    <property type="entry name" value="BTB_POZ_BPM_plant"/>
    <property type="match status" value="1"/>
</dbReference>
<dbReference type="CDD" id="cd00121">
    <property type="entry name" value="MATH"/>
    <property type="match status" value="1"/>
</dbReference>
<reference evidence="5 6" key="1">
    <citation type="journal article" date="2019" name="Sci. Rep.">
        <title>A high-quality genome of Eragrostis curvula grass provides insights into Poaceae evolution and supports new strategies to enhance forage quality.</title>
        <authorList>
            <person name="Carballo J."/>
            <person name="Santos B.A.C.M."/>
            <person name="Zappacosta D."/>
            <person name="Garbus I."/>
            <person name="Selva J.P."/>
            <person name="Gallo C.A."/>
            <person name="Diaz A."/>
            <person name="Albertini E."/>
            <person name="Caccamo M."/>
            <person name="Echenique V."/>
        </authorList>
    </citation>
    <scope>NUCLEOTIDE SEQUENCE [LARGE SCALE GENOMIC DNA]</scope>
    <source>
        <strain evidence="6">cv. Victoria</strain>
        <tissue evidence="5">Leaf</tissue>
    </source>
</reference>
<dbReference type="EMBL" id="RWGY01000013">
    <property type="protein sequence ID" value="TVU24142.1"/>
    <property type="molecule type" value="Genomic_DNA"/>
</dbReference>
<dbReference type="PROSITE" id="PS50097">
    <property type="entry name" value="BTB"/>
    <property type="match status" value="1"/>
</dbReference>
<dbReference type="Gene3D" id="1.25.40.420">
    <property type="match status" value="1"/>
</dbReference>
<gene>
    <name evidence="5" type="ORF">EJB05_26543</name>
</gene>
<dbReference type="InterPro" id="IPR000210">
    <property type="entry name" value="BTB/POZ_dom"/>
</dbReference>
<dbReference type="Pfam" id="PF24570">
    <property type="entry name" value="BACK_BPM_SPOP"/>
    <property type="match status" value="1"/>
</dbReference>
<comment type="pathway">
    <text evidence="1">Protein modification; protein ubiquitination.</text>
</comment>
<dbReference type="InterPro" id="IPR008974">
    <property type="entry name" value="TRAF-like"/>
</dbReference>
<dbReference type="OrthoDB" id="657261at2759"/>
<comment type="similarity">
    <text evidence="2">Belongs to the Tdpoz family.</text>
</comment>
<name>A0A5J9UKA0_9POAL</name>
<dbReference type="Pfam" id="PF22486">
    <property type="entry name" value="MATH_2"/>
    <property type="match status" value="1"/>
</dbReference>
<dbReference type="Proteomes" id="UP000324897">
    <property type="component" value="Chromosome 2"/>
</dbReference>
<accession>A0A5J9UKA0</accession>
<feature type="domain" description="BTB" evidence="3">
    <location>
        <begin position="190"/>
        <end position="257"/>
    </location>
</feature>
<dbReference type="InterPro" id="IPR045005">
    <property type="entry name" value="BPM1-6"/>
</dbReference>
<dbReference type="SMART" id="SM00225">
    <property type="entry name" value="BTB"/>
    <property type="match status" value="1"/>
</dbReference>